<gene>
    <name evidence="1" type="ORF">OSB04_021027</name>
</gene>
<proteinExistence type="predicted"/>
<dbReference type="Proteomes" id="UP001172457">
    <property type="component" value="Chromosome 5"/>
</dbReference>
<evidence type="ECO:0000313" key="1">
    <source>
        <dbReference type="EMBL" id="KAJ9548484.1"/>
    </source>
</evidence>
<keyword evidence="2" id="KW-1185">Reference proteome</keyword>
<dbReference type="AlphaFoldDB" id="A0AA38SV20"/>
<sequence length="83" mass="9923">MAAKKLTEYERKRLENIKRNDELLASLKIHSTLADLSSAKRQRGKFKCEPLFDCEREDNRERDTWRMTRRHVGFEVADEILQT</sequence>
<organism evidence="1 2">
    <name type="scientific">Centaurea solstitialis</name>
    <name type="common">yellow star-thistle</name>
    <dbReference type="NCBI Taxonomy" id="347529"/>
    <lineage>
        <taxon>Eukaryota</taxon>
        <taxon>Viridiplantae</taxon>
        <taxon>Streptophyta</taxon>
        <taxon>Embryophyta</taxon>
        <taxon>Tracheophyta</taxon>
        <taxon>Spermatophyta</taxon>
        <taxon>Magnoliopsida</taxon>
        <taxon>eudicotyledons</taxon>
        <taxon>Gunneridae</taxon>
        <taxon>Pentapetalae</taxon>
        <taxon>asterids</taxon>
        <taxon>campanulids</taxon>
        <taxon>Asterales</taxon>
        <taxon>Asteraceae</taxon>
        <taxon>Carduoideae</taxon>
        <taxon>Cardueae</taxon>
        <taxon>Centaureinae</taxon>
        <taxon>Centaurea</taxon>
    </lineage>
</organism>
<protein>
    <submittedName>
        <fullName evidence="1">Uncharacterized protein</fullName>
    </submittedName>
</protein>
<reference evidence="1" key="1">
    <citation type="submission" date="2023-03" db="EMBL/GenBank/DDBJ databases">
        <title>Chromosome-scale reference genome and RAD-based genetic map of yellow starthistle (Centaurea solstitialis) reveal putative structural variation and QTLs associated with invader traits.</title>
        <authorList>
            <person name="Reatini B."/>
            <person name="Cang F.A."/>
            <person name="Jiang Q."/>
            <person name="Mckibben M.T.W."/>
            <person name="Barker M.S."/>
            <person name="Rieseberg L.H."/>
            <person name="Dlugosch K.M."/>
        </authorList>
    </citation>
    <scope>NUCLEOTIDE SEQUENCE</scope>
    <source>
        <strain evidence="1">CAN-66</strain>
        <tissue evidence="1">Leaf</tissue>
    </source>
</reference>
<comment type="caution">
    <text evidence="1">The sequence shown here is derived from an EMBL/GenBank/DDBJ whole genome shotgun (WGS) entry which is preliminary data.</text>
</comment>
<accession>A0AA38SV20</accession>
<dbReference type="EMBL" id="JARYMX010000005">
    <property type="protein sequence ID" value="KAJ9548484.1"/>
    <property type="molecule type" value="Genomic_DNA"/>
</dbReference>
<evidence type="ECO:0000313" key="2">
    <source>
        <dbReference type="Proteomes" id="UP001172457"/>
    </source>
</evidence>
<name>A0AA38SV20_9ASTR</name>